<dbReference type="EMBL" id="UYRU01095062">
    <property type="protein sequence ID" value="VDN39302.1"/>
    <property type="molecule type" value="Genomic_DNA"/>
</dbReference>
<evidence type="ECO:0000313" key="1">
    <source>
        <dbReference type="EMBL" id="VDN39302.1"/>
    </source>
</evidence>
<sequence length="102" mass="10604">MPVGNCGLVGYANGNCYILSSEVRRPVRFGGPETGSVQVMDCGFVKTQGWDSSAAGGALVIYGTPGGAVVVSPFLKCLLIEQTSSLADCVVQWHLKPSVKGL</sequence>
<dbReference type="Proteomes" id="UP000281553">
    <property type="component" value="Unassembled WGS sequence"/>
</dbReference>
<protein>
    <submittedName>
        <fullName evidence="1">Uncharacterized protein</fullName>
    </submittedName>
</protein>
<proteinExistence type="predicted"/>
<reference evidence="1 2" key="1">
    <citation type="submission" date="2018-11" db="EMBL/GenBank/DDBJ databases">
        <authorList>
            <consortium name="Pathogen Informatics"/>
        </authorList>
    </citation>
    <scope>NUCLEOTIDE SEQUENCE [LARGE SCALE GENOMIC DNA]</scope>
</reference>
<name>A0A3P7R614_DIBLA</name>
<dbReference type="AlphaFoldDB" id="A0A3P7R614"/>
<organism evidence="1 2">
    <name type="scientific">Dibothriocephalus latus</name>
    <name type="common">Fish tapeworm</name>
    <name type="synonym">Diphyllobothrium latum</name>
    <dbReference type="NCBI Taxonomy" id="60516"/>
    <lineage>
        <taxon>Eukaryota</taxon>
        <taxon>Metazoa</taxon>
        <taxon>Spiralia</taxon>
        <taxon>Lophotrochozoa</taxon>
        <taxon>Platyhelminthes</taxon>
        <taxon>Cestoda</taxon>
        <taxon>Eucestoda</taxon>
        <taxon>Diphyllobothriidea</taxon>
        <taxon>Diphyllobothriidae</taxon>
        <taxon>Dibothriocephalus</taxon>
    </lineage>
</organism>
<accession>A0A3P7R614</accession>
<gene>
    <name evidence="1" type="ORF">DILT_LOCUS17828</name>
</gene>
<evidence type="ECO:0000313" key="2">
    <source>
        <dbReference type="Proteomes" id="UP000281553"/>
    </source>
</evidence>
<keyword evidence="2" id="KW-1185">Reference proteome</keyword>